<name>A0A261Y3Y1_9FUNG</name>
<keyword evidence="3" id="KW-1185">Reference proteome</keyword>
<dbReference type="EMBL" id="MVBO01000017">
    <property type="protein sequence ID" value="OZJ05336.1"/>
    <property type="molecule type" value="Genomic_DNA"/>
</dbReference>
<dbReference type="Proteomes" id="UP000242875">
    <property type="component" value="Unassembled WGS sequence"/>
</dbReference>
<gene>
    <name evidence="2" type="ORF">BZG36_01591</name>
</gene>
<keyword evidence="1" id="KW-1133">Transmembrane helix</keyword>
<reference evidence="2 3" key="1">
    <citation type="journal article" date="2017" name="Mycologia">
        <title>Bifiguratus adelaidae, gen. et sp. nov., a new member of Mucoromycotina in endophytic and soil-dwelling habitats.</title>
        <authorList>
            <person name="Torres-Cruz T.J."/>
            <person name="Billingsley Tobias T.L."/>
            <person name="Almatruk M."/>
            <person name="Hesse C."/>
            <person name="Kuske C.R."/>
            <person name="Desiro A."/>
            <person name="Benucci G.M."/>
            <person name="Bonito G."/>
            <person name="Stajich J.E."/>
            <person name="Dunlap C."/>
            <person name="Arnold A.E."/>
            <person name="Porras-Alfaro A."/>
        </authorList>
    </citation>
    <scope>NUCLEOTIDE SEQUENCE [LARGE SCALE GENOMIC DNA]</scope>
    <source>
        <strain evidence="2 3">AZ0501</strain>
    </source>
</reference>
<evidence type="ECO:0000313" key="2">
    <source>
        <dbReference type="EMBL" id="OZJ05336.1"/>
    </source>
</evidence>
<feature type="transmembrane region" description="Helical" evidence="1">
    <location>
        <begin position="70"/>
        <end position="93"/>
    </location>
</feature>
<comment type="caution">
    <text evidence="2">The sequence shown here is derived from an EMBL/GenBank/DDBJ whole genome shotgun (WGS) entry which is preliminary data.</text>
</comment>
<accession>A0A261Y3Y1</accession>
<evidence type="ECO:0000313" key="3">
    <source>
        <dbReference type="Proteomes" id="UP000242875"/>
    </source>
</evidence>
<evidence type="ECO:0000256" key="1">
    <source>
        <dbReference type="SAM" id="Phobius"/>
    </source>
</evidence>
<proteinExistence type="predicted"/>
<dbReference type="AlphaFoldDB" id="A0A261Y3Y1"/>
<organism evidence="2 3">
    <name type="scientific">Bifiguratus adelaidae</name>
    <dbReference type="NCBI Taxonomy" id="1938954"/>
    <lineage>
        <taxon>Eukaryota</taxon>
        <taxon>Fungi</taxon>
        <taxon>Fungi incertae sedis</taxon>
        <taxon>Mucoromycota</taxon>
        <taxon>Mucoromycotina</taxon>
        <taxon>Endogonomycetes</taxon>
        <taxon>Endogonales</taxon>
        <taxon>Endogonales incertae sedis</taxon>
        <taxon>Bifiguratus</taxon>
    </lineage>
</organism>
<keyword evidence="1" id="KW-0812">Transmembrane</keyword>
<protein>
    <submittedName>
        <fullName evidence="2">Uncharacterized protein</fullName>
    </submittedName>
</protein>
<keyword evidence="1" id="KW-0472">Membrane</keyword>
<sequence length="149" mass="16331">MRHNQTDDDGDLFPGVIWILADATTTSTTHVPTSTSYSLPTASPNAETIGSVRDQELIQECEQEDMCLRALMLITALAILLAVGLTLGAICLYRRHRKAAKGKSRTYPYMLDTEPPDYDTPSSIPLVETQAQNITSPRLASAPMQKVHS</sequence>